<dbReference type="OrthoDB" id="9801217at2"/>
<dbReference type="SUPFAM" id="SSF53474">
    <property type="entry name" value="alpha/beta-Hydrolases"/>
    <property type="match status" value="1"/>
</dbReference>
<protein>
    <submittedName>
        <fullName evidence="2">Alpha/beta hydrolase</fullName>
    </submittedName>
</protein>
<feature type="domain" description="Serine aminopeptidase S33" evidence="1">
    <location>
        <begin position="54"/>
        <end position="254"/>
    </location>
</feature>
<name>A0A401V0L3_9CELL</name>
<dbReference type="PANTHER" id="PTHR42886:SF29">
    <property type="entry name" value="PUMMELIG, ISOFORM A"/>
    <property type="match status" value="1"/>
</dbReference>
<dbReference type="Proteomes" id="UP000288246">
    <property type="component" value="Unassembled WGS sequence"/>
</dbReference>
<evidence type="ECO:0000259" key="1">
    <source>
        <dbReference type="Pfam" id="PF12146"/>
    </source>
</evidence>
<organism evidence="2 3">
    <name type="scientific">Cellulomonas algicola</name>
    <dbReference type="NCBI Taxonomy" id="2071633"/>
    <lineage>
        <taxon>Bacteria</taxon>
        <taxon>Bacillati</taxon>
        <taxon>Actinomycetota</taxon>
        <taxon>Actinomycetes</taxon>
        <taxon>Micrococcales</taxon>
        <taxon>Cellulomonadaceae</taxon>
        <taxon>Cellulomonas</taxon>
    </lineage>
</organism>
<dbReference type="InterPro" id="IPR029058">
    <property type="entry name" value="AB_hydrolase_fold"/>
</dbReference>
<dbReference type="InterPro" id="IPR022742">
    <property type="entry name" value="Hydrolase_4"/>
</dbReference>
<comment type="caution">
    <text evidence="2">The sequence shown here is derived from an EMBL/GenBank/DDBJ whole genome shotgun (WGS) entry which is preliminary data.</text>
</comment>
<dbReference type="Gene3D" id="3.40.50.1820">
    <property type="entry name" value="alpha/beta hydrolase"/>
    <property type="match status" value="1"/>
</dbReference>
<dbReference type="Pfam" id="PF12146">
    <property type="entry name" value="Hydrolase_4"/>
    <property type="match status" value="1"/>
</dbReference>
<keyword evidence="2" id="KW-0378">Hydrolase</keyword>
<dbReference type="GO" id="GO:0016787">
    <property type="term" value="F:hydrolase activity"/>
    <property type="evidence" value="ECO:0007669"/>
    <property type="project" value="UniProtKB-KW"/>
</dbReference>
<dbReference type="AlphaFoldDB" id="A0A401V0L3"/>
<evidence type="ECO:0000313" key="3">
    <source>
        <dbReference type="Proteomes" id="UP000288246"/>
    </source>
</evidence>
<dbReference type="PANTHER" id="PTHR42886">
    <property type="entry name" value="RE40534P-RELATED"/>
    <property type="match status" value="1"/>
</dbReference>
<gene>
    <name evidence="2" type="ORF">CTKZ_20410</name>
</gene>
<evidence type="ECO:0000313" key="2">
    <source>
        <dbReference type="EMBL" id="GCD20479.1"/>
    </source>
</evidence>
<sequence length="330" mass="35827">MDDDVIDVPDVLGDGWTARTIPLRPDHRSTRGVDPVATLVSPAGSLAGDGPRRERAVLYLHGFVDYFFHPHVADALAQHGYDLHALDLRDFGRSIREGRVPNAARELSVYAEEIDAAVRLLRERYASVSLLGHSTGGLVAALWANGRAGAVDAVVLNSPWLDLRGSWFERHALTQALRVVGRVAPDVVVGHIAPHYGRALHSETGGEWDFDLTWKPHDGFPARAGFIRAIRAGHRRVAHGLDVHVPVLVLASDASGPDDREHDALLTTDSVLDVAHIRTLAPRLGRDVTFVEVPGGAHDLALSPAPARERYLKEVVGFLDRVTGGRPEAS</sequence>
<keyword evidence="3" id="KW-1185">Reference proteome</keyword>
<proteinExistence type="predicted"/>
<accession>A0A401V0L3</accession>
<reference evidence="2 3" key="1">
    <citation type="submission" date="2018-11" db="EMBL/GenBank/DDBJ databases">
        <title>Draft genome sequence of Cellulomonas takizawaensis strain TKZ-21.</title>
        <authorList>
            <person name="Yamamura H."/>
            <person name="Hayashi T."/>
            <person name="Hamada M."/>
            <person name="Serisawa Y."/>
            <person name="Matsuyama K."/>
            <person name="Nakagawa Y."/>
            <person name="Otoguro M."/>
            <person name="Yanagida F."/>
            <person name="Hayakawa M."/>
        </authorList>
    </citation>
    <scope>NUCLEOTIDE SEQUENCE [LARGE SCALE GENOMIC DNA]</scope>
    <source>
        <strain evidence="2 3">TKZ-21</strain>
    </source>
</reference>
<dbReference type="EMBL" id="BHYL01000154">
    <property type="protein sequence ID" value="GCD20479.1"/>
    <property type="molecule type" value="Genomic_DNA"/>
</dbReference>
<dbReference type="RefSeq" id="WP_124342987.1">
    <property type="nucleotide sequence ID" value="NZ_BHYL01000154.1"/>
</dbReference>